<evidence type="ECO:0000313" key="2">
    <source>
        <dbReference type="Proteomes" id="UP001139365"/>
    </source>
</evidence>
<sequence>MTVVSERISECGEGWRLTLPIPRFGDGAPERLNRFYDRLASSAAVLAAKIGGNLSGELHIVRTGGTVSLYIDFFGYRGRELVFCRRISDNRDADGNEMPPPKAVRHLIRPGGGWYTDGTYIFVYENTFTPGAASGVRRSDFYRFFPLKRIGVGSESGS</sequence>
<name>A0AAE3FGD2_9BACT</name>
<organism evidence="1 2">
    <name type="scientific">Candidatus Colimorpha enterica</name>
    <dbReference type="NCBI Taxonomy" id="3083063"/>
    <lineage>
        <taxon>Bacteria</taxon>
        <taxon>Pseudomonadati</taxon>
        <taxon>Bacteroidota</taxon>
        <taxon>Bacteroidia</taxon>
        <taxon>Bacteroidales</taxon>
        <taxon>Candidatus Colimorpha</taxon>
    </lineage>
</organism>
<proteinExistence type="predicted"/>
<reference evidence="1 2" key="1">
    <citation type="submission" date="2022-03" db="EMBL/GenBank/DDBJ databases">
        <title>Metagenome-assembled genomes from swine fecal metagenomes.</title>
        <authorList>
            <person name="Holman D.B."/>
            <person name="Kommadath A."/>
        </authorList>
    </citation>
    <scope>NUCLEOTIDE SEQUENCE [LARGE SCALE GENOMIC DNA]</scope>
    <source>
        <strain evidence="1">SUG147</strain>
    </source>
</reference>
<dbReference type="AlphaFoldDB" id="A0AAE3FGD2"/>
<accession>A0AAE3FGD2</accession>
<protein>
    <submittedName>
        <fullName evidence="1">Uncharacterized protein</fullName>
    </submittedName>
</protein>
<dbReference type="EMBL" id="JALEMU010000100">
    <property type="protein sequence ID" value="MCI5755901.1"/>
    <property type="molecule type" value="Genomic_DNA"/>
</dbReference>
<comment type="caution">
    <text evidence="1">The sequence shown here is derived from an EMBL/GenBank/DDBJ whole genome shotgun (WGS) entry which is preliminary data.</text>
</comment>
<gene>
    <name evidence="1" type="ORF">MR241_06350</name>
</gene>
<evidence type="ECO:0000313" key="1">
    <source>
        <dbReference type="EMBL" id="MCI5755901.1"/>
    </source>
</evidence>
<dbReference type="Proteomes" id="UP001139365">
    <property type="component" value="Unassembled WGS sequence"/>
</dbReference>